<evidence type="ECO:0000313" key="3">
    <source>
        <dbReference type="Proteomes" id="UP000663829"/>
    </source>
</evidence>
<accession>A0A814K0W1</accession>
<name>A0A814K0W1_9BILA</name>
<dbReference type="EMBL" id="CAJOBC010004115">
    <property type="protein sequence ID" value="CAF3815226.1"/>
    <property type="molecule type" value="Genomic_DNA"/>
</dbReference>
<dbReference type="Proteomes" id="UP000681722">
    <property type="component" value="Unassembled WGS sequence"/>
</dbReference>
<comment type="caution">
    <text evidence="1">The sequence shown here is derived from an EMBL/GenBank/DDBJ whole genome shotgun (WGS) entry which is preliminary data.</text>
</comment>
<dbReference type="OrthoDB" id="10057621at2759"/>
<dbReference type="EMBL" id="CAJNOQ010004114">
    <property type="protein sequence ID" value="CAF1045227.1"/>
    <property type="molecule type" value="Genomic_DNA"/>
</dbReference>
<dbReference type="Proteomes" id="UP000663829">
    <property type="component" value="Unassembled WGS sequence"/>
</dbReference>
<protein>
    <submittedName>
        <fullName evidence="1">Uncharacterized protein</fullName>
    </submittedName>
</protein>
<dbReference type="AlphaFoldDB" id="A0A814K0W1"/>
<organism evidence="1 3">
    <name type="scientific">Didymodactylos carnosus</name>
    <dbReference type="NCBI Taxonomy" id="1234261"/>
    <lineage>
        <taxon>Eukaryota</taxon>
        <taxon>Metazoa</taxon>
        <taxon>Spiralia</taxon>
        <taxon>Gnathifera</taxon>
        <taxon>Rotifera</taxon>
        <taxon>Eurotatoria</taxon>
        <taxon>Bdelloidea</taxon>
        <taxon>Philodinida</taxon>
        <taxon>Philodinidae</taxon>
        <taxon>Didymodactylos</taxon>
    </lineage>
</organism>
<gene>
    <name evidence="1" type="ORF">GPM918_LOCUS15992</name>
    <name evidence="2" type="ORF">SRO942_LOCUS15995</name>
</gene>
<evidence type="ECO:0000313" key="2">
    <source>
        <dbReference type="EMBL" id="CAF3815226.1"/>
    </source>
</evidence>
<sequence>MVPFEDMNRNSTFCCLKVTLQDRYKLEFQQLEHYRLSQFYEQPPINRHSKQCRVPELLELPYLCSLWKTASILPRLITACEHQVYVKLMKTFDQLCQLNDIEYTEISLRRRSYKEMAAKKDEGG</sequence>
<evidence type="ECO:0000313" key="1">
    <source>
        <dbReference type="EMBL" id="CAF1045227.1"/>
    </source>
</evidence>
<keyword evidence="3" id="KW-1185">Reference proteome</keyword>
<reference evidence="1" key="1">
    <citation type="submission" date="2021-02" db="EMBL/GenBank/DDBJ databases">
        <authorList>
            <person name="Nowell W R."/>
        </authorList>
    </citation>
    <scope>NUCLEOTIDE SEQUENCE</scope>
</reference>
<proteinExistence type="predicted"/>